<feature type="non-terminal residue" evidence="1">
    <location>
        <position position="1"/>
    </location>
</feature>
<evidence type="ECO:0000313" key="2">
    <source>
        <dbReference type="Proteomes" id="UP000630660"/>
    </source>
</evidence>
<dbReference type="Proteomes" id="UP000630660">
    <property type="component" value="Unassembled WGS sequence"/>
</dbReference>
<protein>
    <submittedName>
        <fullName evidence="1">T9SS type A sorting domain-containing protein</fullName>
    </submittedName>
</protein>
<sequence>GGDDEPVWDGTLNKGENYRFTAAAWDTSDVGTYHVTSIKPVGTVVNCYDDNGASFFPVINSQAIGIVNDFEPSGELETVSLVGSEVVLRYANYPDGLHADVFDASGRKVSEIVSPRESGKITWGQDHGPGVYFIKVDDTRSDLTRKVVITR</sequence>
<dbReference type="NCBIfam" id="TIGR04183">
    <property type="entry name" value="Por_Secre_tail"/>
    <property type="match status" value="1"/>
</dbReference>
<organism evidence="1 2">
    <name type="scientific">candidate division WOR-3 bacterium</name>
    <dbReference type="NCBI Taxonomy" id="2052148"/>
    <lineage>
        <taxon>Bacteria</taxon>
        <taxon>Bacteria division WOR-3</taxon>
    </lineage>
</organism>
<reference evidence="1" key="1">
    <citation type="submission" date="2019-11" db="EMBL/GenBank/DDBJ databases">
        <title>Microbial mats filling the niche in hypersaline microbial mats.</title>
        <authorList>
            <person name="Wong H.L."/>
            <person name="Macleod F.I."/>
            <person name="White R.A. III"/>
            <person name="Burns B.P."/>
        </authorList>
    </citation>
    <scope>NUCLEOTIDE SEQUENCE</scope>
    <source>
        <strain evidence="1">Bin_327</strain>
    </source>
</reference>
<dbReference type="AlphaFoldDB" id="A0A9D5K8I6"/>
<accession>A0A9D5K8I6</accession>
<dbReference type="InterPro" id="IPR026444">
    <property type="entry name" value="Secre_tail"/>
</dbReference>
<proteinExistence type="predicted"/>
<gene>
    <name evidence="1" type="ORF">GF359_00020</name>
</gene>
<name>A0A9D5K8I6_UNCW3</name>
<dbReference type="EMBL" id="WJKJ01000001">
    <property type="protein sequence ID" value="MBD3363580.1"/>
    <property type="molecule type" value="Genomic_DNA"/>
</dbReference>
<evidence type="ECO:0000313" key="1">
    <source>
        <dbReference type="EMBL" id="MBD3363580.1"/>
    </source>
</evidence>
<comment type="caution">
    <text evidence="1">The sequence shown here is derived from an EMBL/GenBank/DDBJ whole genome shotgun (WGS) entry which is preliminary data.</text>
</comment>